<reference evidence="1" key="1">
    <citation type="journal article" date="2015" name="Nature">
        <title>Complex archaea that bridge the gap between prokaryotes and eukaryotes.</title>
        <authorList>
            <person name="Spang A."/>
            <person name="Saw J.H."/>
            <person name="Jorgensen S.L."/>
            <person name="Zaremba-Niedzwiedzka K."/>
            <person name="Martijn J."/>
            <person name="Lind A.E."/>
            <person name="van Eijk R."/>
            <person name="Schleper C."/>
            <person name="Guy L."/>
            <person name="Ettema T.J."/>
        </authorList>
    </citation>
    <scope>NUCLEOTIDE SEQUENCE</scope>
</reference>
<dbReference type="EMBL" id="LAZR01000766">
    <property type="protein sequence ID" value="KKN58325.1"/>
    <property type="molecule type" value="Genomic_DNA"/>
</dbReference>
<protein>
    <submittedName>
        <fullName evidence="1">Uncharacterized protein</fullName>
    </submittedName>
</protein>
<accession>A0A0F9RP82</accession>
<proteinExistence type="predicted"/>
<dbReference type="AlphaFoldDB" id="A0A0F9RP82"/>
<sequence length="112" mass="12779">MISDVSNESIGLRNFQIRKERAVERAVEKVRHNLGEKWQDISSIDIDTFVWALGETWAMMGYNSWNDICFSCITIDGVNKIIEHGQDAHDHKKPAPAAFDQIHALLDALEQK</sequence>
<gene>
    <name evidence="1" type="ORF">LCGC14_0553040</name>
</gene>
<evidence type="ECO:0000313" key="1">
    <source>
        <dbReference type="EMBL" id="KKN58325.1"/>
    </source>
</evidence>
<organism evidence="1">
    <name type="scientific">marine sediment metagenome</name>
    <dbReference type="NCBI Taxonomy" id="412755"/>
    <lineage>
        <taxon>unclassified sequences</taxon>
        <taxon>metagenomes</taxon>
        <taxon>ecological metagenomes</taxon>
    </lineage>
</organism>
<comment type="caution">
    <text evidence="1">The sequence shown here is derived from an EMBL/GenBank/DDBJ whole genome shotgun (WGS) entry which is preliminary data.</text>
</comment>
<name>A0A0F9RP82_9ZZZZ</name>